<dbReference type="PANTHER" id="PTHR16116:SF5">
    <property type="entry name" value="ZINC FINGER PROTEIN 839"/>
    <property type="match status" value="1"/>
</dbReference>
<keyword evidence="5" id="KW-1185">Reference proteome</keyword>
<proteinExistence type="predicted"/>
<evidence type="ECO:0000313" key="5">
    <source>
        <dbReference type="Proteomes" id="UP000838412"/>
    </source>
</evidence>
<evidence type="ECO:0000256" key="1">
    <source>
        <dbReference type="PROSITE-ProRule" id="PRU00042"/>
    </source>
</evidence>
<dbReference type="Pfam" id="PF15961">
    <property type="entry name" value="DUF4764"/>
    <property type="match status" value="2"/>
</dbReference>
<feature type="domain" description="C2H2-type" evidence="3">
    <location>
        <begin position="552"/>
        <end position="582"/>
    </location>
</feature>
<feature type="compositionally biased region" description="Polar residues" evidence="2">
    <location>
        <begin position="939"/>
        <end position="952"/>
    </location>
</feature>
<evidence type="ECO:0000256" key="2">
    <source>
        <dbReference type="SAM" id="MobiDB-lite"/>
    </source>
</evidence>
<keyword evidence="1" id="KW-0863">Zinc-finger</keyword>
<dbReference type="EMBL" id="OV696689">
    <property type="protein sequence ID" value="CAH1263244.1"/>
    <property type="molecule type" value="Genomic_DNA"/>
</dbReference>
<dbReference type="InterPro" id="IPR013087">
    <property type="entry name" value="Znf_C2H2_type"/>
</dbReference>
<feature type="compositionally biased region" description="Basic and acidic residues" evidence="2">
    <location>
        <begin position="530"/>
        <end position="540"/>
    </location>
</feature>
<feature type="compositionally biased region" description="Basic and acidic residues" evidence="2">
    <location>
        <begin position="497"/>
        <end position="508"/>
    </location>
</feature>
<name>A0A8J9ZW81_BRALA</name>
<evidence type="ECO:0000259" key="3">
    <source>
        <dbReference type="PROSITE" id="PS50157"/>
    </source>
</evidence>
<protein>
    <submittedName>
        <fullName evidence="4">ZNF839 protein</fullName>
    </submittedName>
</protein>
<dbReference type="InterPro" id="IPR031885">
    <property type="entry name" value="DUF4764"/>
</dbReference>
<dbReference type="AlphaFoldDB" id="A0A8J9ZW81"/>
<feature type="compositionally biased region" description="Polar residues" evidence="2">
    <location>
        <begin position="600"/>
        <end position="622"/>
    </location>
</feature>
<evidence type="ECO:0000313" key="4">
    <source>
        <dbReference type="EMBL" id="CAH1263244.1"/>
    </source>
</evidence>
<gene>
    <name evidence="4" type="primary">ZNF839</name>
    <name evidence="4" type="ORF">BLAG_LOCUS17992</name>
</gene>
<feature type="compositionally biased region" description="Acidic residues" evidence="2">
    <location>
        <begin position="509"/>
        <end position="529"/>
    </location>
</feature>
<organism evidence="4 5">
    <name type="scientific">Branchiostoma lanceolatum</name>
    <name type="common">Common lancelet</name>
    <name type="synonym">Amphioxus lanceolatum</name>
    <dbReference type="NCBI Taxonomy" id="7740"/>
    <lineage>
        <taxon>Eukaryota</taxon>
        <taxon>Metazoa</taxon>
        <taxon>Chordata</taxon>
        <taxon>Cephalochordata</taxon>
        <taxon>Leptocardii</taxon>
        <taxon>Amphioxiformes</taxon>
        <taxon>Branchiostomatidae</taxon>
        <taxon>Branchiostoma</taxon>
    </lineage>
</organism>
<dbReference type="GO" id="GO:0008270">
    <property type="term" value="F:zinc ion binding"/>
    <property type="evidence" value="ECO:0007669"/>
    <property type="project" value="UniProtKB-KW"/>
</dbReference>
<dbReference type="InterPro" id="IPR039946">
    <property type="entry name" value="ZN839"/>
</dbReference>
<sequence>MAEPTSEEDGVSLNNVNSAQMDVIQESSVSVEHSDSESVVSKTFDKISNSLVTVSTSNGDQTTSVSAGLQDTLTEDVMTEYVETPTPVSSDLNSSAVSTILSDEMAAGEGNGVMYVQGTGMVGETQLTPEEARLLEEQAQQLTEEQQAELLQQQQNDLLQQQIFEQQTIVHQQNHIISEEGVTHALIQSQEQQTLEGQVVDQQTIALDEQTQALLQEQINQQLAEQQGSVVIQDQMQVLSGSGQSAVAAPAQDIQAGMQPQVVQTTVGTGVQVATTSQSLGQASQVIQQVAQAVTQTAAQQSTNQQSQARQTITVGNTTYVLQHPAQKPAGGQTVYVLQKPGQSSVQQQVQTVTAPAPAPTSQPNVQVLPQTSTGSANTGKQTVYLIHRTGQNTQPIQILHKPGQQIQYIIAPQGQTVHIAQPTGATQVLQQQAQLVRQQQQVLVIPQNQPKKRGRKPKAALAEKQNGEVDDPEDKEKKPHKQMTRSGRVSRPPSYRVRDYKVIKTEDLADSQDSSEGEYSDYSPDSEDDAAKMSKDDKPYVPLMSEKPRSWKCETCEKAYIGRAGLGRHYRLYPEHGHLEPEECDEGTPGTPAEKSRHSQNNAVVDDSTIGTVTSFSGTIETSGPPPQSTSTSSTTRVAAGSETPVKRGPGRPPTQHGEARRKAKFRELLKQMNDEELMELALPRLTKAITLWEFLLMKVERGRPSRAHFPDVYQEYEVLHKHVQKMAEDYMLQQPAVTPSQPGLVIQSETVAKSVGITPELLQGKEAAQVQASDSFKYKFLVTDPSDATRSTNERRVVEVVSPGELVQPPSKRQRTEETLLSETSSRAEVETVQDSEQVMQTSQTTDTLQNNVITSRHGGFGRVSSTSSLVHSDNVATSSQDVGQDSTELATGVFPSEPNVASVEAEPTQLVDTGEEFVPSSTDQTEPTIMEEGEQIPSSTDTQPDGNTMGSPEVEEGVTLMSHPGATVTQIADGQFLVTNPDGSGMKIDAPGFSIDAIQTLLAQQQITMHE</sequence>
<dbReference type="PROSITE" id="PS50157">
    <property type="entry name" value="ZINC_FINGER_C2H2_2"/>
    <property type="match status" value="1"/>
</dbReference>
<feature type="region of interest" description="Disordered" evidence="2">
    <location>
        <begin position="580"/>
        <end position="663"/>
    </location>
</feature>
<reference evidence="4" key="1">
    <citation type="submission" date="2022-01" db="EMBL/GenBank/DDBJ databases">
        <authorList>
            <person name="Braso-Vives M."/>
        </authorList>
    </citation>
    <scope>NUCLEOTIDE SEQUENCE</scope>
</reference>
<keyword evidence="1" id="KW-0479">Metal-binding</keyword>
<dbReference type="PANTHER" id="PTHR16116">
    <property type="entry name" value="ZINC FINGER PROTEIN 839"/>
    <property type="match status" value="1"/>
</dbReference>
<feature type="region of interest" description="Disordered" evidence="2">
    <location>
        <begin position="919"/>
        <end position="952"/>
    </location>
</feature>
<accession>A0A8J9ZW81</accession>
<dbReference type="Proteomes" id="UP000838412">
    <property type="component" value="Chromosome 4"/>
</dbReference>
<keyword evidence="1" id="KW-0862">Zinc</keyword>
<feature type="region of interest" description="Disordered" evidence="2">
    <location>
        <begin position="447"/>
        <end position="545"/>
    </location>
</feature>
<dbReference type="OrthoDB" id="5981545at2759"/>